<gene>
    <name evidence="3" type="primary">LOC109704037</name>
</gene>
<reference evidence="2" key="1">
    <citation type="journal article" date="2015" name="Nat. Genet.">
        <title>The pineapple genome and the evolution of CAM photosynthesis.</title>
        <authorList>
            <person name="Ming R."/>
            <person name="VanBuren R."/>
            <person name="Wai C.M."/>
            <person name="Tang H."/>
            <person name="Schatz M.C."/>
            <person name="Bowers J.E."/>
            <person name="Lyons E."/>
            <person name="Wang M.L."/>
            <person name="Chen J."/>
            <person name="Biggers E."/>
            <person name="Zhang J."/>
            <person name="Huang L."/>
            <person name="Zhang L."/>
            <person name="Miao W."/>
            <person name="Zhang J."/>
            <person name="Ye Z."/>
            <person name="Miao C."/>
            <person name="Lin Z."/>
            <person name="Wang H."/>
            <person name="Zhou H."/>
            <person name="Yim W.C."/>
            <person name="Priest H.D."/>
            <person name="Zheng C."/>
            <person name="Woodhouse M."/>
            <person name="Edger P.P."/>
            <person name="Guyot R."/>
            <person name="Guo H.B."/>
            <person name="Guo H."/>
            <person name="Zheng G."/>
            <person name="Singh R."/>
            <person name="Sharma A."/>
            <person name="Min X."/>
            <person name="Zheng Y."/>
            <person name="Lee H."/>
            <person name="Gurtowski J."/>
            <person name="Sedlazeck F.J."/>
            <person name="Harkess A."/>
            <person name="McKain M.R."/>
            <person name="Liao Z."/>
            <person name="Fang J."/>
            <person name="Liu J."/>
            <person name="Zhang X."/>
            <person name="Zhang Q."/>
            <person name="Hu W."/>
            <person name="Qin Y."/>
            <person name="Wang K."/>
            <person name="Chen L.Y."/>
            <person name="Shirley N."/>
            <person name="Lin Y.R."/>
            <person name="Liu L.Y."/>
            <person name="Hernandez A.G."/>
            <person name="Wright C.L."/>
            <person name="Bulone V."/>
            <person name="Tuskan G.A."/>
            <person name="Heath K."/>
            <person name="Zee F."/>
            <person name="Moore P.H."/>
            <person name="Sunkar R."/>
            <person name="Leebens-Mack J.H."/>
            <person name="Mockler T."/>
            <person name="Bennetzen J.L."/>
            <person name="Freeling M."/>
            <person name="Sankoff D."/>
            <person name="Paterson A.H."/>
            <person name="Zhu X."/>
            <person name="Yang X."/>
            <person name="Smith J.A."/>
            <person name="Cushman J.C."/>
            <person name="Paull R.E."/>
            <person name="Yu Q."/>
        </authorList>
    </citation>
    <scope>NUCLEOTIDE SEQUENCE [LARGE SCALE GENOMIC DNA]</scope>
    <source>
        <strain evidence="2">cv. F153</strain>
    </source>
</reference>
<dbReference type="GeneID" id="109704037"/>
<keyword evidence="1" id="KW-0812">Transmembrane</keyword>
<evidence type="ECO:0000313" key="2">
    <source>
        <dbReference type="Proteomes" id="UP000515123"/>
    </source>
</evidence>
<feature type="transmembrane region" description="Helical" evidence="1">
    <location>
        <begin position="433"/>
        <end position="460"/>
    </location>
</feature>
<proteinExistence type="predicted"/>
<evidence type="ECO:0000256" key="1">
    <source>
        <dbReference type="SAM" id="Phobius"/>
    </source>
</evidence>
<sequence length="464" mass="52850">MAEIEGVVIDFGDGLVSSVRQHLTALGGVNPENYTIFRVPARVRGCNKRLYEPEIVSIGPYHHGNPACKAMQMYKWQCLRDLLARGRDICVDDCIRRLRKLEPRARRCYFEPVELDGDEFVKMLLLDGCFVIEFLIKCLLDKKKDAVCNTAWSGPLIRCDLLLLDNQIPFFIIESLFALLVPRRVSPLMELLVMYITWGERKELPAEPGKKIHHLLHVHHLCFVSTKRPNSSTAGNSSVAKWLWLKLKRAPGLLLPRFCISKKGEKRAPCTIPCATELQEAGVTFTKKEDKKNKKEANSSGSFLDITFRNGILEIPFLSVEDSTPSDFANLVAFEQCMGSTEGSYMTSYVCFMDCIINTAKDVAILQNSGIIENMLASDEELAIFLNQLGNGTVMDCEEHYLAPLFTEVREYCDSKRHKWRAKLMKDYFSNPWAIFSLVAAIALLIFTFLQTFFTIFPYYHPRN</sequence>
<dbReference type="PANTHER" id="PTHR31170">
    <property type="entry name" value="BNAC04G53230D PROTEIN"/>
    <property type="match status" value="1"/>
</dbReference>
<dbReference type="RefSeq" id="XP_020080366.1">
    <property type="nucleotide sequence ID" value="XM_020224777.1"/>
</dbReference>
<keyword evidence="1" id="KW-0472">Membrane</keyword>
<dbReference type="AlphaFoldDB" id="A0A6P5EAW8"/>
<name>A0A6P5EAW8_ANACO</name>
<organism evidence="2 3">
    <name type="scientific">Ananas comosus</name>
    <name type="common">Pineapple</name>
    <name type="synonym">Ananas ananas</name>
    <dbReference type="NCBI Taxonomy" id="4615"/>
    <lineage>
        <taxon>Eukaryota</taxon>
        <taxon>Viridiplantae</taxon>
        <taxon>Streptophyta</taxon>
        <taxon>Embryophyta</taxon>
        <taxon>Tracheophyta</taxon>
        <taxon>Spermatophyta</taxon>
        <taxon>Magnoliopsida</taxon>
        <taxon>Liliopsida</taxon>
        <taxon>Poales</taxon>
        <taxon>Bromeliaceae</taxon>
        <taxon>Bromelioideae</taxon>
        <taxon>Ananas</taxon>
    </lineage>
</organism>
<evidence type="ECO:0000313" key="3">
    <source>
        <dbReference type="RefSeq" id="XP_020080366.1"/>
    </source>
</evidence>
<keyword evidence="2" id="KW-1185">Reference proteome</keyword>
<dbReference type="OrthoDB" id="1589813at2759"/>
<accession>A0A6P5EAW8</accession>
<keyword evidence="1" id="KW-1133">Transmembrane helix</keyword>
<reference evidence="3" key="2">
    <citation type="submission" date="2025-08" db="UniProtKB">
        <authorList>
            <consortium name="RefSeq"/>
        </authorList>
    </citation>
    <scope>IDENTIFICATION</scope>
    <source>
        <tissue evidence="3">Leaf</tissue>
    </source>
</reference>
<dbReference type="Pfam" id="PF03140">
    <property type="entry name" value="DUF247"/>
    <property type="match status" value="1"/>
</dbReference>
<dbReference type="InterPro" id="IPR004158">
    <property type="entry name" value="DUF247_pln"/>
</dbReference>
<protein>
    <submittedName>
        <fullName evidence="3">UPF0481 protein At3g47200-like</fullName>
    </submittedName>
</protein>
<dbReference type="PANTHER" id="PTHR31170:SF25">
    <property type="entry name" value="BNAA09G04570D PROTEIN"/>
    <property type="match status" value="1"/>
</dbReference>
<dbReference type="Proteomes" id="UP000515123">
    <property type="component" value="Unplaced"/>
</dbReference>